<keyword evidence="4" id="KW-1185">Reference proteome</keyword>
<evidence type="ECO:0000313" key="4">
    <source>
        <dbReference type="Proteomes" id="UP000324974"/>
    </source>
</evidence>
<keyword evidence="1" id="KW-0812">Transmembrane</keyword>
<dbReference type="SUPFAM" id="SSF54523">
    <property type="entry name" value="Pili subunits"/>
    <property type="match status" value="1"/>
</dbReference>
<dbReference type="InterPro" id="IPR045584">
    <property type="entry name" value="Pilin-like"/>
</dbReference>
<dbReference type="RefSeq" id="WP_149110069.1">
    <property type="nucleotide sequence ID" value="NZ_CP042425.1"/>
</dbReference>
<evidence type="ECO:0000259" key="2">
    <source>
        <dbReference type="Pfam" id="PF07596"/>
    </source>
</evidence>
<dbReference type="PROSITE" id="PS00409">
    <property type="entry name" value="PROKAR_NTER_METHYL"/>
    <property type="match status" value="1"/>
</dbReference>
<keyword evidence="1" id="KW-0472">Membrane</keyword>
<feature type="domain" description="DUF1559" evidence="2">
    <location>
        <begin position="35"/>
        <end position="324"/>
    </location>
</feature>
<accession>A0A5C1A949</accession>
<protein>
    <recommendedName>
        <fullName evidence="2">DUF1559 domain-containing protein</fullName>
    </recommendedName>
</protein>
<organism evidence="3 4">
    <name type="scientific">Limnoglobus roseus</name>
    <dbReference type="NCBI Taxonomy" id="2598579"/>
    <lineage>
        <taxon>Bacteria</taxon>
        <taxon>Pseudomonadati</taxon>
        <taxon>Planctomycetota</taxon>
        <taxon>Planctomycetia</taxon>
        <taxon>Gemmatales</taxon>
        <taxon>Gemmataceae</taxon>
        <taxon>Limnoglobus</taxon>
    </lineage>
</organism>
<dbReference type="PANTHER" id="PTHR30093:SF2">
    <property type="entry name" value="TYPE II SECRETION SYSTEM PROTEIN H"/>
    <property type="match status" value="1"/>
</dbReference>
<dbReference type="InterPro" id="IPR012902">
    <property type="entry name" value="N_methyl_site"/>
</dbReference>
<dbReference type="OrthoDB" id="284565at2"/>
<dbReference type="AlphaFoldDB" id="A0A5C1A949"/>
<dbReference type="Proteomes" id="UP000324974">
    <property type="component" value="Chromosome"/>
</dbReference>
<keyword evidence="1" id="KW-1133">Transmembrane helix</keyword>
<feature type="transmembrane region" description="Helical" evidence="1">
    <location>
        <begin position="12"/>
        <end position="34"/>
    </location>
</feature>
<dbReference type="Pfam" id="PF07596">
    <property type="entry name" value="SBP_bac_10"/>
    <property type="match status" value="1"/>
</dbReference>
<dbReference type="Pfam" id="PF07963">
    <property type="entry name" value="N_methyl"/>
    <property type="match status" value="1"/>
</dbReference>
<proteinExistence type="predicted"/>
<name>A0A5C1A949_9BACT</name>
<gene>
    <name evidence="3" type="ORF">PX52LOC_02155</name>
</gene>
<evidence type="ECO:0000313" key="3">
    <source>
        <dbReference type="EMBL" id="QEL15240.1"/>
    </source>
</evidence>
<dbReference type="EMBL" id="CP042425">
    <property type="protein sequence ID" value="QEL15240.1"/>
    <property type="molecule type" value="Genomic_DNA"/>
</dbReference>
<evidence type="ECO:0000256" key="1">
    <source>
        <dbReference type="SAM" id="Phobius"/>
    </source>
</evidence>
<dbReference type="Gene3D" id="3.30.700.10">
    <property type="entry name" value="Glycoprotein, Type 4 Pilin"/>
    <property type="match status" value="1"/>
</dbReference>
<sequence length="345" mass="36145">MTRFSRGRHGFTLIELLVVIAIIAILIGLLLPAVQKVREAAARAKCTNNLKQMSLGTHNAHDTNGTLPPMAAFKYGGAYYAPLLFHILPYIEQQTVYNSATQVTGGGVIPLWNTPGQGGVPQYLRQTRIPAYQCPSDATLGTNAATDWTPGDASYAGNFQVFGNPGFNTSSSVTTDWDGKTTLLAITDGTSNTVAFAEKLSYCPGTLPAATTVTAPNVKNGNNGAGGSWWLRGIYNSGTVTGSTPPASTDSFPGDRVSAVFGGGLSGDGTRWYIGVDSKPTIFGIPTNNTTSGLCDRGQASSPHTNTIVLGMADGSVRTVSSNVSATTWWASLTRNAGDIPGSDW</sequence>
<dbReference type="KEGG" id="lrs:PX52LOC_02155"/>
<dbReference type="InterPro" id="IPR011453">
    <property type="entry name" value="DUF1559"/>
</dbReference>
<dbReference type="PANTHER" id="PTHR30093">
    <property type="entry name" value="GENERAL SECRETION PATHWAY PROTEIN G"/>
    <property type="match status" value="1"/>
</dbReference>
<reference evidence="4" key="1">
    <citation type="submission" date="2019-08" db="EMBL/GenBank/DDBJ databases">
        <title>Limnoglobus roseus gen. nov., sp. nov., a novel freshwater planctomycete with a giant genome from the family Gemmataceae.</title>
        <authorList>
            <person name="Kulichevskaya I.S."/>
            <person name="Naumoff D.G."/>
            <person name="Miroshnikov K."/>
            <person name="Ivanova A."/>
            <person name="Philippov D.A."/>
            <person name="Hakobyan A."/>
            <person name="Rijpstra I.C."/>
            <person name="Sinninghe Damste J.S."/>
            <person name="Liesack W."/>
            <person name="Dedysh S.N."/>
        </authorList>
    </citation>
    <scope>NUCLEOTIDE SEQUENCE [LARGE SCALE GENOMIC DNA]</scope>
    <source>
        <strain evidence="4">PX52</strain>
    </source>
</reference>
<dbReference type="NCBIfam" id="TIGR02532">
    <property type="entry name" value="IV_pilin_GFxxxE"/>
    <property type="match status" value="1"/>
</dbReference>